<proteinExistence type="predicted"/>
<sequence length="152" mass="16062">MTDNLIFANATPRFALPLLHAGQAQKEIFVNEALTQADTLLHCAVTGESASPPENSVGDEAWLIGTGASGDWEGHDAEIATRRGNAWAFVSPRNGMRVFDISSGCEMLFFGSWRKASLLVEPLGGLIVDGEARAAINDLIAALQALGILPSA</sequence>
<evidence type="ECO:0000313" key="1">
    <source>
        <dbReference type="EMBL" id="KMS55363.1"/>
    </source>
</evidence>
<dbReference type="Pfam" id="PF10983">
    <property type="entry name" value="DUF2793"/>
    <property type="match status" value="1"/>
</dbReference>
<organism evidence="1 2">
    <name type="scientific">Novosphingobium barchaimii LL02</name>
    <dbReference type="NCBI Taxonomy" id="1114963"/>
    <lineage>
        <taxon>Bacteria</taxon>
        <taxon>Pseudomonadati</taxon>
        <taxon>Pseudomonadota</taxon>
        <taxon>Alphaproteobacteria</taxon>
        <taxon>Sphingomonadales</taxon>
        <taxon>Sphingomonadaceae</taxon>
        <taxon>Novosphingobium</taxon>
    </lineage>
</organism>
<dbReference type="RefSeq" id="WP_059152011.1">
    <property type="nucleotide sequence ID" value="NZ_KQ130454.1"/>
</dbReference>
<reference evidence="1 2" key="1">
    <citation type="journal article" date="2015" name="G3 (Bethesda)">
        <title>Insights into Ongoing Evolution of the Hexachlorocyclohexane Catabolic Pathway from Comparative Genomics of Ten Sphingomonadaceae Strains.</title>
        <authorList>
            <person name="Pearce S.L."/>
            <person name="Oakeshott J.G."/>
            <person name="Pandey G."/>
        </authorList>
    </citation>
    <scope>NUCLEOTIDE SEQUENCE [LARGE SCALE GENOMIC DNA]</scope>
    <source>
        <strain evidence="1 2">LL02</strain>
    </source>
</reference>
<name>A0A0J7XW41_9SPHN</name>
<keyword evidence="2" id="KW-1185">Reference proteome</keyword>
<dbReference type="InterPro" id="IPR021251">
    <property type="entry name" value="DUF2793"/>
</dbReference>
<dbReference type="Proteomes" id="UP000052268">
    <property type="component" value="Unassembled WGS sequence"/>
</dbReference>
<dbReference type="EMBL" id="JACU01000005">
    <property type="protein sequence ID" value="KMS55363.1"/>
    <property type="molecule type" value="Genomic_DNA"/>
</dbReference>
<dbReference type="AlphaFoldDB" id="A0A0J7XW41"/>
<protein>
    <recommendedName>
        <fullName evidence="3">DUF2793 domain-containing protein</fullName>
    </recommendedName>
</protein>
<evidence type="ECO:0008006" key="3">
    <source>
        <dbReference type="Google" id="ProtNLM"/>
    </source>
</evidence>
<accession>A0A0J7XW41</accession>
<comment type="caution">
    <text evidence="1">The sequence shown here is derived from an EMBL/GenBank/DDBJ whole genome shotgun (WGS) entry which is preliminary data.</text>
</comment>
<evidence type="ECO:0000313" key="2">
    <source>
        <dbReference type="Proteomes" id="UP000052268"/>
    </source>
</evidence>
<dbReference type="OrthoDB" id="564699at2"/>
<gene>
    <name evidence="1" type="ORF">V474_20220</name>
</gene>
<dbReference type="PATRIC" id="fig|1114963.3.peg.2882"/>